<dbReference type="Pfam" id="PF13431">
    <property type="entry name" value="TPR_17"/>
    <property type="match status" value="1"/>
</dbReference>
<keyword evidence="2 3" id="KW-0802">TPR repeat</keyword>
<evidence type="ECO:0000313" key="5">
    <source>
        <dbReference type="Proteomes" id="UP000061468"/>
    </source>
</evidence>
<dbReference type="Proteomes" id="UP000061468">
    <property type="component" value="Chromosome"/>
</dbReference>
<dbReference type="SUPFAM" id="SSF48452">
    <property type="entry name" value="TPR-like"/>
    <property type="match status" value="2"/>
</dbReference>
<evidence type="ECO:0000256" key="2">
    <source>
        <dbReference type="ARBA" id="ARBA00022803"/>
    </source>
</evidence>
<dbReference type="PROSITE" id="PS50005">
    <property type="entry name" value="TPR"/>
    <property type="match status" value="3"/>
</dbReference>
<dbReference type="EMBL" id="CP013928">
    <property type="protein sequence ID" value="AMJ77816.1"/>
    <property type="molecule type" value="Genomic_DNA"/>
</dbReference>
<keyword evidence="1" id="KW-0677">Repeat</keyword>
<evidence type="ECO:0008006" key="6">
    <source>
        <dbReference type="Google" id="ProtNLM"/>
    </source>
</evidence>
<evidence type="ECO:0000256" key="3">
    <source>
        <dbReference type="PROSITE-ProRule" id="PRU00339"/>
    </source>
</evidence>
<dbReference type="PANTHER" id="PTHR44943">
    <property type="entry name" value="CELLULOSE SYNTHASE OPERON PROTEIN C"/>
    <property type="match status" value="1"/>
</dbReference>
<dbReference type="InterPro" id="IPR012668">
    <property type="entry name" value="CHP02466"/>
</dbReference>
<feature type="repeat" description="TPR" evidence="3">
    <location>
        <begin position="73"/>
        <end position="106"/>
    </location>
</feature>
<dbReference type="InterPro" id="IPR051685">
    <property type="entry name" value="Ycf3/AcsC/BcsC/TPR_MFPF"/>
</dbReference>
<dbReference type="RefSeq" id="WP_015066516.1">
    <property type="nucleotide sequence ID" value="NZ_CAXGIV010000053.1"/>
</dbReference>
<dbReference type="Gene3D" id="1.25.40.10">
    <property type="entry name" value="Tetratricopeptide repeat domain"/>
    <property type="match status" value="2"/>
</dbReference>
<evidence type="ECO:0000313" key="4">
    <source>
        <dbReference type="EMBL" id="AMJ77816.1"/>
    </source>
</evidence>
<dbReference type="AlphaFoldDB" id="A0AAC8XJ05"/>
<dbReference type="Gene3D" id="2.60.120.620">
    <property type="entry name" value="q2cbj1_9rhob like domain"/>
    <property type="match status" value="1"/>
</dbReference>
<evidence type="ECO:0000256" key="1">
    <source>
        <dbReference type="ARBA" id="ARBA00022737"/>
    </source>
</evidence>
<dbReference type="InterPro" id="IPR019734">
    <property type="entry name" value="TPR_rpt"/>
</dbReference>
<dbReference type="Pfam" id="PF13759">
    <property type="entry name" value="2OG-FeII_Oxy_5"/>
    <property type="match status" value="1"/>
</dbReference>
<protein>
    <recommendedName>
        <fullName evidence="6">Tetratricopeptide repeat protein</fullName>
    </recommendedName>
</protein>
<feature type="repeat" description="TPR" evidence="3">
    <location>
        <begin position="39"/>
        <end position="72"/>
    </location>
</feature>
<proteinExistence type="predicted"/>
<dbReference type="SUPFAM" id="SSF51197">
    <property type="entry name" value="Clavaminate synthase-like"/>
    <property type="match status" value="1"/>
</dbReference>
<name>A0AAC8XJ05_9ALTE</name>
<accession>A0AAC8XJ05</accession>
<feature type="repeat" description="TPR" evidence="3">
    <location>
        <begin position="175"/>
        <end position="208"/>
    </location>
</feature>
<dbReference type="SMART" id="SM00028">
    <property type="entry name" value="TPR"/>
    <property type="match status" value="7"/>
</dbReference>
<dbReference type="PANTHER" id="PTHR44943:SF8">
    <property type="entry name" value="TPR REPEAT-CONTAINING PROTEIN MJ0263"/>
    <property type="match status" value="1"/>
</dbReference>
<organism evidence="4 5">
    <name type="scientific">Alteromonas mediterranea</name>
    <dbReference type="NCBI Taxonomy" id="314275"/>
    <lineage>
        <taxon>Bacteria</taxon>
        <taxon>Pseudomonadati</taxon>
        <taxon>Pseudomonadota</taxon>
        <taxon>Gammaproteobacteria</taxon>
        <taxon>Alteromonadales</taxon>
        <taxon>Alteromonadaceae</taxon>
        <taxon>Alteromonas/Salinimonas group</taxon>
        <taxon>Alteromonas</taxon>
    </lineage>
</organism>
<gene>
    <name evidence="4" type="ORF">AV942_05545</name>
</gene>
<dbReference type="Pfam" id="PF13432">
    <property type="entry name" value="TPR_16"/>
    <property type="match status" value="1"/>
</dbReference>
<dbReference type="InterPro" id="IPR011990">
    <property type="entry name" value="TPR-like_helical_dom_sf"/>
</dbReference>
<reference evidence="4 5" key="1">
    <citation type="submission" date="2015-12" db="EMBL/GenBank/DDBJ databases">
        <title>Intraspecies pangenome expansion in the marine bacterium Alteromonas.</title>
        <authorList>
            <person name="Lopez-Perez M."/>
            <person name="Rodriguez-Valera F."/>
        </authorList>
    </citation>
    <scope>NUCLEOTIDE SEQUENCE [LARGE SCALE GENOMIC DNA]</scope>
    <source>
        <strain evidence="4 5">UM8</strain>
    </source>
</reference>
<sequence>MQLQPHIIIPNLINAFNKGDFLLVINTVKQNAAIARADAVVPQLYGSAMRKIGRLDDAAKIFEKGLKLFPQSSDLMNSYGNLLLDKGQTHKAILWFTKALKVKPGAFDYKYNLARAFLVSKRYKDAEMQCHDLLKREPIKSTVLLLIASILIENKRDAEAERYLKKLLETEPKNVKALNNLGNIKRRNNQFNEAILLYKKALSTGQSTAELFQNLAAAFALNGLLDEAFATYKEGLTTFPDSVGLHKEYAHLAWVQNVEAPFALLEKNLSLDKPDLILAYTELMIRVEEFDKAKVWLEKLVEAKLPSYQIAAAASLSNTLRELGDFDRALATVSVNASKPTVETLPLLIEKSYALLSLKRYKEAVKALELVCRIAPFNQGYWTLLSTAYKACGNEQKYSELCNYQKFVEVTPLFESEGSNLSFIEALEAHLNTLHNNERHPIGQSLRNGSQTFENLLEAEHDLIKALKIAIEDRATSFLSALSSQKKHPFLSRLHPDVNFIGSWSVRLRKKGFHKSHYHSEGWLSGVLYVDVPSEVEQNGNGWLVFGRPDITGVTMVEDFAIKPKKGNLVLFPSYMWHGTNPILTDEQRLTVAFDIVPANESQG</sequence>
<dbReference type="Pfam" id="PF13181">
    <property type="entry name" value="TPR_8"/>
    <property type="match status" value="1"/>
</dbReference>